<protein>
    <submittedName>
        <fullName evidence="1">Uncharacterized protein</fullName>
    </submittedName>
</protein>
<comment type="caution">
    <text evidence="1">The sequence shown here is derived from an EMBL/GenBank/DDBJ whole genome shotgun (WGS) entry which is preliminary data.</text>
</comment>
<accession>A0ACB9DJH6</accession>
<keyword evidence="2" id="KW-1185">Reference proteome</keyword>
<evidence type="ECO:0000313" key="2">
    <source>
        <dbReference type="Proteomes" id="UP001055879"/>
    </source>
</evidence>
<evidence type="ECO:0000313" key="1">
    <source>
        <dbReference type="EMBL" id="KAI3746590.1"/>
    </source>
</evidence>
<proteinExistence type="predicted"/>
<reference evidence="1 2" key="2">
    <citation type="journal article" date="2022" name="Mol. Ecol. Resour.">
        <title>The genomes of chicory, endive, great burdock and yacon provide insights into Asteraceae paleo-polyploidization history and plant inulin production.</title>
        <authorList>
            <person name="Fan W."/>
            <person name="Wang S."/>
            <person name="Wang H."/>
            <person name="Wang A."/>
            <person name="Jiang F."/>
            <person name="Liu H."/>
            <person name="Zhao H."/>
            <person name="Xu D."/>
            <person name="Zhang Y."/>
        </authorList>
    </citation>
    <scope>NUCLEOTIDE SEQUENCE [LARGE SCALE GENOMIC DNA]</scope>
    <source>
        <strain evidence="2">cv. Niubang</strain>
    </source>
</reference>
<gene>
    <name evidence="1" type="ORF">L6452_09025</name>
</gene>
<organism evidence="1 2">
    <name type="scientific">Arctium lappa</name>
    <name type="common">Greater burdock</name>
    <name type="synonym">Lappa major</name>
    <dbReference type="NCBI Taxonomy" id="4217"/>
    <lineage>
        <taxon>Eukaryota</taxon>
        <taxon>Viridiplantae</taxon>
        <taxon>Streptophyta</taxon>
        <taxon>Embryophyta</taxon>
        <taxon>Tracheophyta</taxon>
        <taxon>Spermatophyta</taxon>
        <taxon>Magnoliopsida</taxon>
        <taxon>eudicotyledons</taxon>
        <taxon>Gunneridae</taxon>
        <taxon>Pentapetalae</taxon>
        <taxon>asterids</taxon>
        <taxon>campanulids</taxon>
        <taxon>Asterales</taxon>
        <taxon>Asteraceae</taxon>
        <taxon>Carduoideae</taxon>
        <taxon>Cardueae</taxon>
        <taxon>Arctiinae</taxon>
        <taxon>Arctium</taxon>
    </lineage>
</organism>
<dbReference type="Proteomes" id="UP001055879">
    <property type="component" value="Linkage Group LG03"/>
</dbReference>
<dbReference type="EMBL" id="CM042049">
    <property type="protein sequence ID" value="KAI3746590.1"/>
    <property type="molecule type" value="Genomic_DNA"/>
</dbReference>
<reference evidence="2" key="1">
    <citation type="journal article" date="2022" name="Mol. Ecol. Resour.">
        <title>The genomes of chicory, endive, great burdock and yacon provide insights into Asteraceae palaeo-polyploidization history and plant inulin production.</title>
        <authorList>
            <person name="Fan W."/>
            <person name="Wang S."/>
            <person name="Wang H."/>
            <person name="Wang A."/>
            <person name="Jiang F."/>
            <person name="Liu H."/>
            <person name="Zhao H."/>
            <person name="Xu D."/>
            <person name="Zhang Y."/>
        </authorList>
    </citation>
    <scope>NUCLEOTIDE SEQUENCE [LARGE SCALE GENOMIC DNA]</scope>
    <source>
        <strain evidence="2">cv. Niubang</strain>
    </source>
</reference>
<sequence>MNFKWTAAISISEKVSLYAGFVHDYCLCKGMPSSGANLSAPVTLVDPYLVLDEDIRLQAICPKPDDNNCYGSQEDEESAMRSLSAIELEDQQLTDTLSVHLASKLGKSSEDQDSLLNLVLGYPPVYSLILNVGGTLCLQGMSLSGISGICIILLEELLNMRALLSQCFLPDDEYPSGAPLFLETPQPCSPVSQMDFQAFDEVMPAVASTDEDACSDQYGSQSDHKALLSINSHAILSVNQLLESVVETAHHVESMPNTSTPVPYDQMKNQCEALVTGKQQKLSVLQSFKKQQEAKAITSSGEHEKQTPISGDWSVHDESLSYSSEYGRQQSFRLPSSCPFDKFLKAARC</sequence>
<name>A0ACB9DJH6_ARCLA</name>